<name>A0A1H6HU94_RUMFL</name>
<proteinExistence type="predicted"/>
<evidence type="ECO:0000313" key="1">
    <source>
        <dbReference type="EMBL" id="SEH37795.1"/>
    </source>
</evidence>
<dbReference type="AlphaFoldDB" id="A0A1H6HU94"/>
<sequence length="73" mass="8396">MDKVCEFCAAKVVTGILTTPYAVQFYPEGEEKKLKPKRSQVICDACPQCGHIQNLRLKDPENIMKYRYTILDD</sequence>
<evidence type="ECO:0000313" key="2">
    <source>
        <dbReference type="Proteomes" id="UP000183190"/>
    </source>
</evidence>
<dbReference type="RefSeq" id="WP_074714020.1">
    <property type="nucleotide sequence ID" value="NZ_FNWV01000001.1"/>
</dbReference>
<protein>
    <submittedName>
        <fullName evidence="1">Uncharacterized protein</fullName>
    </submittedName>
</protein>
<organism evidence="1 2">
    <name type="scientific">Ruminococcus flavefaciens</name>
    <dbReference type="NCBI Taxonomy" id="1265"/>
    <lineage>
        <taxon>Bacteria</taxon>
        <taxon>Bacillati</taxon>
        <taxon>Bacillota</taxon>
        <taxon>Clostridia</taxon>
        <taxon>Eubacteriales</taxon>
        <taxon>Oscillospiraceae</taxon>
        <taxon>Ruminococcus</taxon>
    </lineage>
</organism>
<gene>
    <name evidence="1" type="ORF">SAMN02910265_00166</name>
</gene>
<reference evidence="1 2" key="1">
    <citation type="submission" date="2016-10" db="EMBL/GenBank/DDBJ databases">
        <authorList>
            <person name="de Groot N.N."/>
        </authorList>
    </citation>
    <scope>NUCLEOTIDE SEQUENCE [LARGE SCALE GENOMIC DNA]</scope>
    <source>
        <strain evidence="1 2">YAD2003</strain>
    </source>
</reference>
<accession>A0A1H6HU94</accession>
<dbReference type="OrthoDB" id="1822543at2"/>
<dbReference type="Proteomes" id="UP000183190">
    <property type="component" value="Unassembled WGS sequence"/>
</dbReference>
<dbReference type="EMBL" id="FNWV01000001">
    <property type="protein sequence ID" value="SEH37795.1"/>
    <property type="molecule type" value="Genomic_DNA"/>
</dbReference>